<keyword evidence="3" id="KW-1185">Reference proteome</keyword>
<evidence type="ECO:0000256" key="1">
    <source>
        <dbReference type="SAM" id="MobiDB-lite"/>
    </source>
</evidence>
<feature type="region of interest" description="Disordered" evidence="1">
    <location>
        <begin position="177"/>
        <end position="226"/>
    </location>
</feature>
<reference evidence="2 3" key="1">
    <citation type="journal article" date="2013" name="Proc. Natl. Acad. Sci. U.S.A.">
        <title>Fine-scale variation in meiotic recombination in Mimulus inferred from population shotgun sequencing.</title>
        <authorList>
            <person name="Hellsten U."/>
            <person name="Wright K.M."/>
            <person name="Jenkins J."/>
            <person name="Shu S."/>
            <person name="Yuan Y."/>
            <person name="Wessler S.R."/>
            <person name="Schmutz J."/>
            <person name="Willis J.H."/>
            <person name="Rokhsar D.S."/>
        </authorList>
    </citation>
    <scope>NUCLEOTIDE SEQUENCE [LARGE SCALE GENOMIC DNA]</scope>
    <source>
        <strain evidence="3">cv. DUN x IM62</strain>
    </source>
</reference>
<accession>A0A022R959</accession>
<gene>
    <name evidence="2" type="ORF">MIMGU_mgv1a012569mg</name>
</gene>
<protein>
    <submittedName>
        <fullName evidence="2">Uncharacterized protein</fullName>
    </submittedName>
</protein>
<proteinExistence type="predicted"/>
<name>A0A022R959_ERYGU</name>
<dbReference type="STRING" id="4155.A0A022R959"/>
<dbReference type="EMBL" id="KI630592">
    <property type="protein sequence ID" value="EYU36283.1"/>
    <property type="molecule type" value="Genomic_DNA"/>
</dbReference>
<dbReference type="AlphaFoldDB" id="A0A022R959"/>
<evidence type="ECO:0000313" key="2">
    <source>
        <dbReference type="EMBL" id="EYU36283.1"/>
    </source>
</evidence>
<dbReference type="InterPro" id="IPR012442">
    <property type="entry name" value="DUF1645_plant"/>
</dbReference>
<dbReference type="eggNOG" id="ENOG502QV49">
    <property type="taxonomic scope" value="Eukaryota"/>
</dbReference>
<dbReference type="Proteomes" id="UP000030748">
    <property type="component" value="Unassembled WGS sequence"/>
</dbReference>
<evidence type="ECO:0000313" key="3">
    <source>
        <dbReference type="Proteomes" id="UP000030748"/>
    </source>
</evidence>
<organism evidence="2 3">
    <name type="scientific">Erythranthe guttata</name>
    <name type="common">Yellow monkey flower</name>
    <name type="synonym">Mimulus guttatus</name>
    <dbReference type="NCBI Taxonomy" id="4155"/>
    <lineage>
        <taxon>Eukaryota</taxon>
        <taxon>Viridiplantae</taxon>
        <taxon>Streptophyta</taxon>
        <taxon>Embryophyta</taxon>
        <taxon>Tracheophyta</taxon>
        <taxon>Spermatophyta</taxon>
        <taxon>Magnoliopsida</taxon>
        <taxon>eudicotyledons</taxon>
        <taxon>Gunneridae</taxon>
        <taxon>Pentapetalae</taxon>
        <taxon>asterids</taxon>
        <taxon>lamiids</taxon>
        <taxon>Lamiales</taxon>
        <taxon>Phrymaceae</taxon>
        <taxon>Erythranthe</taxon>
    </lineage>
</organism>
<dbReference type="Pfam" id="PF07816">
    <property type="entry name" value="DUF1645"/>
    <property type="match status" value="1"/>
</dbReference>
<dbReference type="PANTHER" id="PTHR33095:SF14">
    <property type="entry name" value="AR781"/>
    <property type="match status" value="1"/>
</dbReference>
<dbReference type="PANTHER" id="PTHR33095">
    <property type="entry name" value="OS07G0619500 PROTEIN"/>
    <property type="match status" value="1"/>
</dbReference>
<sequence length="246" mass="27604">MEVIVPSSPELDFDFRRSSSPSTPKRIREYYFSAPTSPSHLSEFYKDFDHFFSNDGGGAVATSAVPFDWEEKPGTPKSPVRINSGDDFVFDVSRDWETASLSAEELFDGGVIKPLKPPPRLQLPPAARRVVGEGGASPGRKSISQTRKMIQGAFSPRHSRKNIEIDPFAVAARNAAARAAPVPERGREPKSTSRRAARSLSPLRDTHLYQWEEEEQKKKSKRTLRRRVLFVRPCRRRVGKGRRNGG</sequence>